<dbReference type="Pfam" id="PF13450">
    <property type="entry name" value="NAD_binding_8"/>
    <property type="match status" value="1"/>
</dbReference>
<gene>
    <name evidence="2" type="ORF">NC595_06870</name>
</gene>
<dbReference type="InterPro" id="IPR036188">
    <property type="entry name" value="FAD/NAD-bd_sf"/>
</dbReference>
<protein>
    <submittedName>
        <fullName evidence="2">FAD-dependent oxidoreductase</fullName>
    </submittedName>
</protein>
<comment type="caution">
    <text evidence="2">The sequence shown here is derived from an EMBL/GenBank/DDBJ whole genome shotgun (WGS) entry which is preliminary data.</text>
</comment>
<organism evidence="2 3">
    <name type="scientific">Dyella lutea</name>
    <dbReference type="NCBI Taxonomy" id="2950441"/>
    <lineage>
        <taxon>Bacteria</taxon>
        <taxon>Pseudomonadati</taxon>
        <taxon>Pseudomonadota</taxon>
        <taxon>Gammaproteobacteria</taxon>
        <taxon>Lysobacterales</taxon>
        <taxon>Rhodanobacteraceae</taxon>
        <taxon>Dyella</taxon>
    </lineage>
</organism>
<dbReference type="PANTHER" id="PTHR16128:SF5">
    <property type="entry name" value="FAD_NAD(P)-BINDING OXIDOREDUCTASE FAMILY PROTEIN"/>
    <property type="match status" value="1"/>
</dbReference>
<dbReference type="Pfam" id="PF01593">
    <property type="entry name" value="Amino_oxidase"/>
    <property type="match status" value="1"/>
</dbReference>
<evidence type="ECO:0000259" key="1">
    <source>
        <dbReference type="Pfam" id="PF01593"/>
    </source>
</evidence>
<dbReference type="PRINTS" id="PR00420">
    <property type="entry name" value="RNGMNOXGNASE"/>
</dbReference>
<dbReference type="PANTHER" id="PTHR16128">
    <property type="entry name" value="FAD/NAD(P)-BINDING OXIDOREDUCTASE FAMILY PROTEIN"/>
    <property type="match status" value="1"/>
</dbReference>
<evidence type="ECO:0000313" key="3">
    <source>
        <dbReference type="Proteomes" id="UP001204615"/>
    </source>
</evidence>
<evidence type="ECO:0000313" key="2">
    <source>
        <dbReference type="EMBL" id="MCP1373779.1"/>
    </source>
</evidence>
<proteinExistence type="predicted"/>
<accession>A0ABT1F8S9</accession>
<dbReference type="InterPro" id="IPR002937">
    <property type="entry name" value="Amino_oxidase"/>
</dbReference>
<dbReference type="Gene3D" id="3.50.50.60">
    <property type="entry name" value="FAD/NAD(P)-binding domain"/>
    <property type="match status" value="1"/>
</dbReference>
<name>A0ABT1F8S9_9GAMM</name>
<dbReference type="Gene3D" id="3.90.660.10">
    <property type="match status" value="1"/>
</dbReference>
<sequence>MTVSPSPRIAIVGAGMTGLACARELHRRGLAPRVLEKSRGLGGRMATRRTERGDRFDHGAQFVTARDPHFAAELEAWVRADAARRWSPRLPSRADAPAHPRWIGGDGMKRLVEPLAAGVDIRLQATVARLSRQDDGCWRLALEEGDCVDGFDAVAITAPAPQTRGLLERAGSPLAGALDVVAVAPCWALMLAFGTPWELPFDAARLDDGPVAWLARQASRFSGEGLVDGWVVHASPAWSQEHLECTPDEVVPSLLAALAAQLPAPPPPVFTRAHRWRYAMTMRPLGRPFLADSANGLWAGGDWCLGARVENAFQSGVAMAGSIADALGA</sequence>
<feature type="domain" description="Amine oxidase" evidence="1">
    <location>
        <begin position="102"/>
        <end position="321"/>
    </location>
</feature>
<reference evidence="2 3" key="1">
    <citation type="submission" date="2022-06" db="EMBL/GenBank/DDBJ databases">
        <title>Dyella sp. Sa strain:Sa Genome sequencing.</title>
        <authorList>
            <person name="Park S."/>
        </authorList>
    </citation>
    <scope>NUCLEOTIDE SEQUENCE [LARGE SCALE GENOMIC DNA]</scope>
    <source>
        <strain evidence="2 3">Sa</strain>
    </source>
</reference>
<dbReference type="SUPFAM" id="SSF51905">
    <property type="entry name" value="FAD/NAD(P)-binding domain"/>
    <property type="match status" value="1"/>
</dbReference>
<dbReference type="RefSeq" id="WP_253565594.1">
    <property type="nucleotide sequence ID" value="NZ_JAMZEK010000001.1"/>
</dbReference>
<dbReference type="Proteomes" id="UP001204615">
    <property type="component" value="Unassembled WGS sequence"/>
</dbReference>
<keyword evidence="3" id="KW-1185">Reference proteome</keyword>
<dbReference type="EMBL" id="JAMZEK010000001">
    <property type="protein sequence ID" value="MCP1373779.1"/>
    <property type="molecule type" value="Genomic_DNA"/>
</dbReference>